<dbReference type="Gene3D" id="3.30.40.10">
    <property type="entry name" value="Zinc/RING finger domain, C3HC4 (zinc finger)"/>
    <property type="match status" value="1"/>
</dbReference>
<protein>
    <recommendedName>
        <fullName evidence="14">E3 ubiquitin protein ligase</fullName>
        <ecNumber evidence="14">2.3.2.27</ecNumber>
    </recommendedName>
</protein>
<dbReference type="GO" id="GO:0006325">
    <property type="term" value="P:chromatin organization"/>
    <property type="evidence" value="ECO:0007669"/>
    <property type="project" value="UniProtKB-KW"/>
</dbReference>
<dbReference type="CDD" id="cd16499">
    <property type="entry name" value="RING-HC_Bre1-like"/>
    <property type="match status" value="1"/>
</dbReference>
<keyword evidence="18" id="KW-1185">Reference proteome</keyword>
<gene>
    <name evidence="17" type="primary">BRE1A</name>
    <name evidence="17" type="ORF">AXF42_Ash005166</name>
</gene>
<evidence type="ECO:0000313" key="17">
    <source>
        <dbReference type="EMBL" id="PKA64153.1"/>
    </source>
</evidence>
<evidence type="ECO:0000256" key="13">
    <source>
        <dbReference type="PROSITE-ProRule" id="PRU00175"/>
    </source>
</evidence>
<dbReference type="GO" id="GO:0061630">
    <property type="term" value="F:ubiquitin protein ligase activity"/>
    <property type="evidence" value="ECO:0007669"/>
    <property type="project" value="UniProtKB-EC"/>
</dbReference>
<keyword evidence="7 13" id="KW-0863">Zinc-finger</keyword>
<evidence type="ECO:0000256" key="4">
    <source>
        <dbReference type="ARBA" id="ARBA00005555"/>
    </source>
</evidence>
<evidence type="ECO:0000256" key="8">
    <source>
        <dbReference type="ARBA" id="ARBA00022786"/>
    </source>
</evidence>
<dbReference type="Proteomes" id="UP000236161">
    <property type="component" value="Unassembled WGS sequence"/>
</dbReference>
<keyword evidence="5 14" id="KW-0808">Transferase</keyword>
<evidence type="ECO:0000256" key="11">
    <source>
        <dbReference type="ARBA" id="ARBA00023054"/>
    </source>
</evidence>
<keyword evidence="8 14" id="KW-0833">Ubl conjugation pathway</keyword>
<dbReference type="InterPro" id="IPR013083">
    <property type="entry name" value="Znf_RING/FYVE/PHD"/>
</dbReference>
<evidence type="ECO:0000256" key="15">
    <source>
        <dbReference type="SAM" id="Coils"/>
    </source>
</evidence>
<keyword evidence="12 14" id="KW-0539">Nucleus</keyword>
<dbReference type="GO" id="GO:0033503">
    <property type="term" value="C:HULC complex"/>
    <property type="evidence" value="ECO:0007669"/>
    <property type="project" value="TreeGrafter"/>
</dbReference>
<evidence type="ECO:0000256" key="3">
    <source>
        <dbReference type="ARBA" id="ARBA00004906"/>
    </source>
</evidence>
<feature type="domain" description="RING-type" evidence="16">
    <location>
        <begin position="687"/>
        <end position="726"/>
    </location>
</feature>
<evidence type="ECO:0000256" key="14">
    <source>
        <dbReference type="RuleBase" id="RU365038"/>
    </source>
</evidence>
<reference evidence="17 18" key="1">
    <citation type="journal article" date="2017" name="Nature">
        <title>The Apostasia genome and the evolution of orchids.</title>
        <authorList>
            <person name="Zhang G.Q."/>
            <person name="Liu K.W."/>
            <person name="Li Z."/>
            <person name="Lohaus R."/>
            <person name="Hsiao Y.Y."/>
            <person name="Niu S.C."/>
            <person name="Wang J.Y."/>
            <person name="Lin Y.C."/>
            <person name="Xu Q."/>
            <person name="Chen L.J."/>
            <person name="Yoshida K."/>
            <person name="Fujiwara S."/>
            <person name="Wang Z.W."/>
            <person name="Zhang Y.Q."/>
            <person name="Mitsuda N."/>
            <person name="Wang M."/>
            <person name="Liu G.H."/>
            <person name="Pecoraro L."/>
            <person name="Huang H.X."/>
            <person name="Xiao X.J."/>
            <person name="Lin M."/>
            <person name="Wu X.Y."/>
            <person name="Wu W.L."/>
            <person name="Chen Y.Y."/>
            <person name="Chang S.B."/>
            <person name="Sakamoto S."/>
            <person name="Ohme-Takagi M."/>
            <person name="Yagi M."/>
            <person name="Zeng S.J."/>
            <person name="Shen C.Y."/>
            <person name="Yeh C.M."/>
            <person name="Luo Y.B."/>
            <person name="Tsai W.C."/>
            <person name="Van de Peer Y."/>
            <person name="Liu Z.J."/>
        </authorList>
    </citation>
    <scope>NUCLEOTIDE SEQUENCE [LARGE SCALE GENOMIC DNA]</scope>
    <source>
        <strain evidence="18">cv. Shenzhen</strain>
        <tissue evidence="17">Stem</tissue>
    </source>
</reference>
<dbReference type="UniPathway" id="UPA00143"/>
<proteinExistence type="inferred from homology"/>
<dbReference type="InterPro" id="IPR001841">
    <property type="entry name" value="Znf_RING"/>
</dbReference>
<dbReference type="PANTHER" id="PTHR23163:SF0">
    <property type="entry name" value="E3 UBIQUITIN-PROTEIN LIGASE BRE1"/>
    <property type="match status" value="1"/>
</dbReference>
<dbReference type="STRING" id="1088818.A0A2I0B8N6"/>
<dbReference type="GO" id="GO:0016567">
    <property type="term" value="P:protein ubiquitination"/>
    <property type="evidence" value="ECO:0007669"/>
    <property type="project" value="UniProtKB-UniRule"/>
</dbReference>
<comment type="subcellular location">
    <subcellularLocation>
        <location evidence="2 14">Nucleus</location>
    </subcellularLocation>
</comment>
<dbReference type="Pfam" id="PF00097">
    <property type="entry name" value="zf-C3HC4"/>
    <property type="match status" value="1"/>
</dbReference>
<evidence type="ECO:0000256" key="6">
    <source>
        <dbReference type="ARBA" id="ARBA00022723"/>
    </source>
</evidence>
<keyword evidence="10 14" id="KW-0156">Chromatin regulator</keyword>
<evidence type="ECO:0000256" key="5">
    <source>
        <dbReference type="ARBA" id="ARBA00022679"/>
    </source>
</evidence>
<organism evidence="17 18">
    <name type="scientific">Apostasia shenzhenica</name>
    <dbReference type="NCBI Taxonomy" id="1088818"/>
    <lineage>
        <taxon>Eukaryota</taxon>
        <taxon>Viridiplantae</taxon>
        <taxon>Streptophyta</taxon>
        <taxon>Embryophyta</taxon>
        <taxon>Tracheophyta</taxon>
        <taxon>Spermatophyta</taxon>
        <taxon>Magnoliopsida</taxon>
        <taxon>Liliopsida</taxon>
        <taxon>Asparagales</taxon>
        <taxon>Orchidaceae</taxon>
        <taxon>Apostasioideae</taxon>
        <taxon>Apostasia</taxon>
    </lineage>
</organism>
<evidence type="ECO:0000313" key="18">
    <source>
        <dbReference type="Proteomes" id="UP000236161"/>
    </source>
</evidence>
<dbReference type="AlphaFoldDB" id="A0A2I0B8N6"/>
<dbReference type="InterPro" id="IPR018957">
    <property type="entry name" value="Znf_C3HC4_RING-type"/>
</dbReference>
<dbReference type="InterPro" id="IPR013956">
    <property type="entry name" value="E3_ubiquit_lig_Bre1"/>
</dbReference>
<sequence length="739" mass="84805">MVNTGEPDMKRRHFSSVSPTAVSAAKRHLVSPFSDEKKLDVTVLQYQNQKLFQQLEAQKVECCVLADKYDKLREHKEIFENIVMVSRKSWEQLVSELESCSIRTSESANVLQDSHGSQMLEDGVYCPVQDDLLHRLLETGAAEYGVDDESSDNELDEAQMMCKKTETILQNIISSINGIRHGSELVSALQVKLSENQDLASNRFQEISSLHEERIEFLKKLVNLQNVLVDVKSIFSSRTFLKLGGQLDKSKAEMDQYRLSLEKLQVVTEKEKFLWHEKEVSFKEDIAVLAQKFTEFSESRIAELEQELQKLVHDYSQMEKKLEEALTVPGQSVIIADFKVLVLSLPKEIGVLQNELCKYKESSAEIHCLRAQLQYLSGQLVMQIRDLRQSEEELKLIMEMYMRESTESSDVVESRNMEYRAWACVRTVESSLDECNLELRVKAAVEGEAISQQRLAAAEAKILDLRKKLELSLRDISESSESLKSKDEESETYLSEIESIGQAYEDMQTQNHNLLMQITERDDYNIKLVMEGVRERQMQDTLSGEIQTIDRKILVANSLIDIYGHEVARSDEQLNYWSGQAPKLQEDGSKSSLTLGNSQRRLTDLQTGSQGLRQSLSDIQILAEKSRLEVTELLIELEKERFNKKRIEEGLETLTMKATFLRSRNDGLDFLQKLQNEVGEYRGILKCRVCNDHQKEVVIAKCYHLFCSECVRRTIESRHRRCPTCSASFGPNDIKPIYI</sequence>
<dbReference type="SMART" id="SM00184">
    <property type="entry name" value="RING"/>
    <property type="match status" value="1"/>
</dbReference>
<keyword evidence="9 14" id="KW-0862">Zinc</keyword>
<dbReference type="GO" id="GO:0005634">
    <property type="term" value="C:nucleus"/>
    <property type="evidence" value="ECO:0007669"/>
    <property type="project" value="UniProtKB-SubCell"/>
</dbReference>
<dbReference type="EC" id="2.3.2.27" evidence="14"/>
<dbReference type="PROSITE" id="PS50089">
    <property type="entry name" value="ZF_RING_2"/>
    <property type="match status" value="1"/>
</dbReference>
<dbReference type="OrthoDB" id="10266039at2759"/>
<dbReference type="EMBL" id="KZ451906">
    <property type="protein sequence ID" value="PKA64153.1"/>
    <property type="molecule type" value="Genomic_DNA"/>
</dbReference>
<name>A0A2I0B8N6_9ASPA</name>
<feature type="coiled-coil region" evidence="15">
    <location>
        <begin position="294"/>
        <end position="328"/>
    </location>
</feature>
<dbReference type="SUPFAM" id="SSF57850">
    <property type="entry name" value="RING/U-box"/>
    <property type="match status" value="1"/>
</dbReference>
<dbReference type="InterPro" id="IPR017907">
    <property type="entry name" value="Znf_RING_CS"/>
</dbReference>
<comment type="similarity">
    <text evidence="4 14">Belongs to the BRE1 family.</text>
</comment>
<dbReference type="GO" id="GO:0008270">
    <property type="term" value="F:zinc ion binding"/>
    <property type="evidence" value="ECO:0007669"/>
    <property type="project" value="UniProtKB-KW"/>
</dbReference>
<comment type="pathway">
    <text evidence="3 14">Protein modification; protein ubiquitination.</text>
</comment>
<evidence type="ECO:0000256" key="10">
    <source>
        <dbReference type="ARBA" id="ARBA00022853"/>
    </source>
</evidence>
<evidence type="ECO:0000256" key="2">
    <source>
        <dbReference type="ARBA" id="ARBA00004123"/>
    </source>
</evidence>
<comment type="catalytic activity">
    <reaction evidence="1 14">
        <text>S-ubiquitinyl-[E2 ubiquitin-conjugating enzyme]-L-cysteine + [acceptor protein]-L-lysine = [E2 ubiquitin-conjugating enzyme]-L-cysteine + N(6)-ubiquitinyl-[acceptor protein]-L-lysine.</text>
        <dbReference type="EC" id="2.3.2.27"/>
    </reaction>
</comment>
<keyword evidence="6 14" id="KW-0479">Metal-binding</keyword>
<evidence type="ECO:0000259" key="16">
    <source>
        <dbReference type="PROSITE" id="PS50089"/>
    </source>
</evidence>
<evidence type="ECO:0000256" key="9">
    <source>
        <dbReference type="ARBA" id="ARBA00022833"/>
    </source>
</evidence>
<dbReference type="PANTHER" id="PTHR23163">
    <property type="entry name" value="RING FINGER PROTEIN-RELATED"/>
    <property type="match status" value="1"/>
</dbReference>
<dbReference type="PROSITE" id="PS00518">
    <property type="entry name" value="ZF_RING_1"/>
    <property type="match status" value="1"/>
</dbReference>
<keyword evidence="11 14" id="KW-0175">Coiled coil</keyword>
<evidence type="ECO:0000256" key="12">
    <source>
        <dbReference type="ARBA" id="ARBA00023242"/>
    </source>
</evidence>
<accession>A0A2I0B8N6</accession>
<evidence type="ECO:0000256" key="1">
    <source>
        <dbReference type="ARBA" id="ARBA00000900"/>
    </source>
</evidence>
<evidence type="ECO:0000256" key="7">
    <source>
        <dbReference type="ARBA" id="ARBA00022771"/>
    </source>
</evidence>